<evidence type="ECO:0000313" key="2">
    <source>
        <dbReference type="EMBL" id="PHT38466.1"/>
    </source>
</evidence>
<dbReference type="EMBL" id="MLFT02000009">
    <property type="protein sequence ID" value="PHT38466.1"/>
    <property type="molecule type" value="Genomic_DNA"/>
</dbReference>
<name>A0A2G2VZR1_CAPBA</name>
<reference evidence="3" key="2">
    <citation type="journal article" date="2017" name="J. Anim. Genet.">
        <title>Multiple reference genome sequences of hot pepper reveal the massive evolution of plant disease resistance genes by retroduplication.</title>
        <authorList>
            <person name="Kim S."/>
            <person name="Park J."/>
            <person name="Yeom S.-I."/>
            <person name="Kim Y.-M."/>
            <person name="Seo E."/>
            <person name="Kim K.-T."/>
            <person name="Kim M.-S."/>
            <person name="Lee J.M."/>
            <person name="Cheong K."/>
            <person name="Shin H.-S."/>
            <person name="Kim S.-B."/>
            <person name="Han K."/>
            <person name="Lee J."/>
            <person name="Park M."/>
            <person name="Lee H.-A."/>
            <person name="Lee H.-Y."/>
            <person name="Lee Y."/>
            <person name="Oh S."/>
            <person name="Lee J.H."/>
            <person name="Choi E."/>
            <person name="Choi E."/>
            <person name="Lee S.E."/>
            <person name="Jeon J."/>
            <person name="Kim H."/>
            <person name="Choi G."/>
            <person name="Song H."/>
            <person name="Lee J."/>
            <person name="Lee S.-C."/>
            <person name="Kwon J.-K."/>
            <person name="Lee H.-Y."/>
            <person name="Koo N."/>
            <person name="Hong Y."/>
            <person name="Kim R.W."/>
            <person name="Kang W.-H."/>
            <person name="Huh J.H."/>
            <person name="Kang B.-C."/>
            <person name="Yang T.-J."/>
            <person name="Lee Y.-H."/>
            <person name="Bennetzen J.L."/>
            <person name="Choi D."/>
        </authorList>
    </citation>
    <scope>NUCLEOTIDE SEQUENCE [LARGE SCALE GENOMIC DNA]</scope>
    <source>
        <strain evidence="3">cv. PBC81</strain>
    </source>
</reference>
<organism evidence="2 3">
    <name type="scientific">Capsicum baccatum</name>
    <name type="common">Peruvian pepper</name>
    <dbReference type="NCBI Taxonomy" id="33114"/>
    <lineage>
        <taxon>Eukaryota</taxon>
        <taxon>Viridiplantae</taxon>
        <taxon>Streptophyta</taxon>
        <taxon>Embryophyta</taxon>
        <taxon>Tracheophyta</taxon>
        <taxon>Spermatophyta</taxon>
        <taxon>Magnoliopsida</taxon>
        <taxon>eudicotyledons</taxon>
        <taxon>Gunneridae</taxon>
        <taxon>Pentapetalae</taxon>
        <taxon>asterids</taxon>
        <taxon>lamiids</taxon>
        <taxon>Solanales</taxon>
        <taxon>Solanaceae</taxon>
        <taxon>Solanoideae</taxon>
        <taxon>Capsiceae</taxon>
        <taxon>Capsicum</taxon>
    </lineage>
</organism>
<evidence type="ECO:0000256" key="1">
    <source>
        <dbReference type="SAM" id="MobiDB-lite"/>
    </source>
</evidence>
<sequence length="197" mass="21510">MYFNSLEAVPKENRRASILDITSADAETAGTSQAVPNINNESMLPRESSNNTEQTISVSGGDSSGHNPFVSDKFIFNSSFSADDIIMEQEDPNDTRLHVDVARSLLPSERPCNGTSSGTYTYPIARIGSDLEALITEHMDEDNDINFIFDVGKAPTSHAMLFNANHNRISCITISSFGAQDRASTIGYVIFNCLMES</sequence>
<dbReference type="Proteomes" id="UP000224567">
    <property type="component" value="Unassembled WGS sequence"/>
</dbReference>
<dbReference type="OrthoDB" id="1323472at2759"/>
<feature type="compositionally biased region" description="Polar residues" evidence="1">
    <location>
        <begin position="29"/>
        <end position="63"/>
    </location>
</feature>
<accession>A0A2G2VZR1</accession>
<feature type="region of interest" description="Disordered" evidence="1">
    <location>
        <begin position="27"/>
        <end position="63"/>
    </location>
</feature>
<dbReference type="STRING" id="33114.A0A2G2VZR1"/>
<gene>
    <name evidence="2" type="ORF">CQW23_22039</name>
</gene>
<proteinExistence type="predicted"/>
<protein>
    <submittedName>
        <fullName evidence="2">Uncharacterized protein</fullName>
    </submittedName>
</protein>
<dbReference type="AlphaFoldDB" id="A0A2G2VZR1"/>
<comment type="caution">
    <text evidence="2">The sequence shown here is derived from an EMBL/GenBank/DDBJ whole genome shotgun (WGS) entry which is preliminary data.</text>
</comment>
<reference evidence="2 3" key="1">
    <citation type="journal article" date="2017" name="Genome Biol.">
        <title>New reference genome sequences of hot pepper reveal the massive evolution of plant disease-resistance genes by retroduplication.</title>
        <authorList>
            <person name="Kim S."/>
            <person name="Park J."/>
            <person name="Yeom S.I."/>
            <person name="Kim Y.M."/>
            <person name="Seo E."/>
            <person name="Kim K.T."/>
            <person name="Kim M.S."/>
            <person name="Lee J.M."/>
            <person name="Cheong K."/>
            <person name="Shin H.S."/>
            <person name="Kim S.B."/>
            <person name="Han K."/>
            <person name="Lee J."/>
            <person name="Park M."/>
            <person name="Lee H.A."/>
            <person name="Lee H.Y."/>
            <person name="Lee Y."/>
            <person name="Oh S."/>
            <person name="Lee J.H."/>
            <person name="Choi E."/>
            <person name="Choi E."/>
            <person name="Lee S.E."/>
            <person name="Jeon J."/>
            <person name="Kim H."/>
            <person name="Choi G."/>
            <person name="Song H."/>
            <person name="Lee J."/>
            <person name="Lee S.C."/>
            <person name="Kwon J.K."/>
            <person name="Lee H.Y."/>
            <person name="Koo N."/>
            <person name="Hong Y."/>
            <person name="Kim R.W."/>
            <person name="Kang W.H."/>
            <person name="Huh J.H."/>
            <person name="Kang B.C."/>
            <person name="Yang T.J."/>
            <person name="Lee Y.H."/>
            <person name="Bennetzen J.L."/>
            <person name="Choi D."/>
        </authorList>
    </citation>
    <scope>NUCLEOTIDE SEQUENCE [LARGE SCALE GENOMIC DNA]</scope>
    <source>
        <strain evidence="3">cv. PBC81</strain>
    </source>
</reference>
<keyword evidence="3" id="KW-1185">Reference proteome</keyword>
<evidence type="ECO:0000313" key="3">
    <source>
        <dbReference type="Proteomes" id="UP000224567"/>
    </source>
</evidence>